<comment type="caution">
    <text evidence="1">The sequence shown here is derived from an EMBL/GenBank/DDBJ whole genome shotgun (WGS) entry which is preliminary data.</text>
</comment>
<dbReference type="EMBL" id="JAMYWD010000011">
    <property type="protein sequence ID" value="KAJ4955647.1"/>
    <property type="molecule type" value="Genomic_DNA"/>
</dbReference>
<accession>A0A9Q0H112</accession>
<organism evidence="1 2">
    <name type="scientific">Protea cynaroides</name>
    <dbReference type="NCBI Taxonomy" id="273540"/>
    <lineage>
        <taxon>Eukaryota</taxon>
        <taxon>Viridiplantae</taxon>
        <taxon>Streptophyta</taxon>
        <taxon>Embryophyta</taxon>
        <taxon>Tracheophyta</taxon>
        <taxon>Spermatophyta</taxon>
        <taxon>Magnoliopsida</taxon>
        <taxon>Proteales</taxon>
        <taxon>Proteaceae</taxon>
        <taxon>Protea</taxon>
    </lineage>
</organism>
<dbReference type="AlphaFoldDB" id="A0A9Q0H112"/>
<reference evidence="1" key="1">
    <citation type="journal article" date="2023" name="Plant J.">
        <title>The genome of the king protea, Protea cynaroides.</title>
        <authorList>
            <person name="Chang J."/>
            <person name="Duong T.A."/>
            <person name="Schoeman C."/>
            <person name="Ma X."/>
            <person name="Roodt D."/>
            <person name="Barker N."/>
            <person name="Li Z."/>
            <person name="Van de Peer Y."/>
            <person name="Mizrachi E."/>
        </authorList>
    </citation>
    <scope>NUCLEOTIDE SEQUENCE</scope>
    <source>
        <tissue evidence="1">Young leaves</tissue>
    </source>
</reference>
<gene>
    <name evidence="1" type="ORF">NE237_012430</name>
</gene>
<dbReference type="Proteomes" id="UP001141806">
    <property type="component" value="Unassembled WGS sequence"/>
</dbReference>
<proteinExistence type="predicted"/>
<evidence type="ECO:0000313" key="1">
    <source>
        <dbReference type="EMBL" id="KAJ4955647.1"/>
    </source>
</evidence>
<protein>
    <submittedName>
        <fullName evidence="1">Uncharacterized protein</fullName>
    </submittedName>
</protein>
<evidence type="ECO:0000313" key="2">
    <source>
        <dbReference type="Proteomes" id="UP001141806"/>
    </source>
</evidence>
<sequence>MRPLHVNPRSCSRIWRCIRTPQRGVAFNVLNLSVDIGVMAQPVPFGYSRLSGHGGGHTVFLLCSVLPSRFFYQERSWPVTLKGFERRPHHGSWPCWRNNPNRENGPFWGRQGVIRYVIDWMMEKPANSKRGNVKSSSEFRFQSEASCASLFSFPAARRATTNVVSLRAILK</sequence>
<name>A0A9Q0H112_9MAGN</name>
<keyword evidence="2" id="KW-1185">Reference proteome</keyword>